<geneLocation type="plasmid" evidence="1">
    <name>p200B</name>
</geneLocation>
<reference evidence="1" key="2">
    <citation type="submission" date="2003-12" db="EMBL/GenBank/DDBJ databases">
        <title>E. faecium plasmid p200B genes for ORF1, OFR2, ORF3, mobC, mobA, ORF6, ORF7, OFR8, repA, repB, ORF11, ORF12, ORF13, bac, ORF15, ORF16, OFR17, ORF18, complete CDS.</title>
        <authorList>
            <person name="Inoue T."/>
            <person name="Tomita H."/>
            <person name="Ike Y."/>
        </authorList>
    </citation>
    <scope>NUCLEOTIDE SEQUENCE</scope>
    <source>
        <plasmid evidence="1">p200B</plasmid>
    </source>
</reference>
<keyword evidence="1" id="KW-0614">Plasmid</keyword>
<sequence>MSPLLILLLVSVIQPITEYRDTNSYKKGANKQFKHQIHLLPVARLSDRRQVIIPYKIKSVWQF</sequence>
<protein>
    <submittedName>
        <fullName evidence="1">Uncharacterized protein</fullName>
    </submittedName>
</protein>
<dbReference type="EMBL" id="AB158402">
    <property type="protein sequence ID" value="BAF44065.1"/>
    <property type="molecule type" value="Genomic_DNA"/>
</dbReference>
<proteinExistence type="predicted"/>
<organism evidence="1">
    <name type="scientific">Enterococcus faecium</name>
    <name type="common">Streptococcus faecium</name>
    <dbReference type="NCBI Taxonomy" id="1352"/>
    <lineage>
        <taxon>Bacteria</taxon>
        <taxon>Bacillati</taxon>
        <taxon>Bacillota</taxon>
        <taxon>Bacilli</taxon>
        <taxon>Lactobacillales</taxon>
        <taxon>Enterococcaceae</taxon>
        <taxon>Enterococcus</taxon>
    </lineage>
</organism>
<reference evidence="1" key="1">
    <citation type="submission" date="2003-12" db="EMBL/GenBank/DDBJ databases">
        <title>Cloning and Genetic Organization of a New Bacteriocin Determinant Encoded on the Mobilizable Plasmid p200B.</title>
        <authorList>
            <person name="Inoue T."/>
        </authorList>
    </citation>
    <scope>NUCLEOTIDE SEQUENCE</scope>
    <source>
        <plasmid evidence="1">p200B</plasmid>
    </source>
</reference>
<name>A1IGF6_ENTFC</name>
<evidence type="ECO:0000313" key="1">
    <source>
        <dbReference type="EMBL" id="BAF44065.1"/>
    </source>
</evidence>
<accession>A1IGF6</accession>
<dbReference type="AlphaFoldDB" id="A1IGF6"/>